<evidence type="ECO:0000259" key="7">
    <source>
        <dbReference type="Pfam" id="PF17676"/>
    </source>
</evidence>
<dbReference type="Gene3D" id="3.50.30.60">
    <property type="entry name" value="LD-carboxypeptidase A C-terminal domain-like"/>
    <property type="match status" value="1"/>
</dbReference>
<evidence type="ECO:0000256" key="4">
    <source>
        <dbReference type="ARBA" id="ARBA00022801"/>
    </source>
</evidence>
<name>A0ABP8W5K3_9ACTN</name>
<sequence length="339" mass="35994">MVIRYPAPLRPGDTIGVTATSSGVADALRPRLDHNVRWLRERGYAVRVGECLRDDTVVSAPKAQRAAELMGMLRDPEVRAVVPPWGGELGIDLLDQLDWEELATLDPTWFVGFSDGCSVLLPLTTRLGWAAIHGTNLMDTAFRQPEGLLHWTDLASSAGPFTQTSPGRVRVGSWDDYEADPGVEELTLPDAGAWEVVGGGGVDVVGRLVGGCVEIVSVLAATPFGDVPAWARSESAEGTIVMLEVAESDPFTVGRALHSLRLAGWFDEAEAVLVGRTPAPDDTRMTQREAVLDALGGLDVPLVLGVDIGHTQPSMPLVTGAVTHVVVGGGSARVTQELV</sequence>
<dbReference type="InterPro" id="IPR027461">
    <property type="entry name" value="Carboxypeptidase_A_C_sf"/>
</dbReference>
<dbReference type="InterPro" id="IPR027478">
    <property type="entry name" value="LdcA_N"/>
</dbReference>
<evidence type="ECO:0000313" key="9">
    <source>
        <dbReference type="Proteomes" id="UP001500621"/>
    </source>
</evidence>
<accession>A0ABP8W5K3</accession>
<keyword evidence="4" id="KW-0378">Hydrolase</keyword>
<dbReference type="PANTHER" id="PTHR30237">
    <property type="entry name" value="MURAMOYLTETRAPEPTIDE CARBOXYPEPTIDASE"/>
    <property type="match status" value="1"/>
</dbReference>
<dbReference type="SUPFAM" id="SSF141986">
    <property type="entry name" value="LD-carboxypeptidase A C-terminal domain-like"/>
    <property type="match status" value="1"/>
</dbReference>
<dbReference type="InterPro" id="IPR029062">
    <property type="entry name" value="Class_I_gatase-like"/>
</dbReference>
<proteinExistence type="inferred from homology"/>
<dbReference type="PIRSF" id="PIRSF028757">
    <property type="entry name" value="LD-carboxypeptidase"/>
    <property type="match status" value="1"/>
</dbReference>
<dbReference type="InterPro" id="IPR040449">
    <property type="entry name" value="Peptidase_S66_N"/>
</dbReference>
<protein>
    <submittedName>
        <fullName evidence="8">LD-carboxypeptidase</fullName>
    </submittedName>
</protein>
<evidence type="ECO:0000256" key="1">
    <source>
        <dbReference type="ARBA" id="ARBA00010233"/>
    </source>
</evidence>
<evidence type="ECO:0000259" key="6">
    <source>
        <dbReference type="Pfam" id="PF02016"/>
    </source>
</evidence>
<evidence type="ECO:0000256" key="2">
    <source>
        <dbReference type="ARBA" id="ARBA00022645"/>
    </source>
</evidence>
<organism evidence="8 9">
    <name type="scientific">Nocardioides nanhaiensis</name>
    <dbReference type="NCBI Taxonomy" id="1476871"/>
    <lineage>
        <taxon>Bacteria</taxon>
        <taxon>Bacillati</taxon>
        <taxon>Actinomycetota</taxon>
        <taxon>Actinomycetes</taxon>
        <taxon>Propionibacteriales</taxon>
        <taxon>Nocardioidaceae</taxon>
        <taxon>Nocardioides</taxon>
    </lineage>
</organism>
<comment type="similarity">
    <text evidence="1">Belongs to the peptidase S66 family.</text>
</comment>
<evidence type="ECO:0000256" key="3">
    <source>
        <dbReference type="ARBA" id="ARBA00022670"/>
    </source>
</evidence>
<feature type="domain" description="LD-carboxypeptidase C-terminal" evidence="7">
    <location>
        <begin position="206"/>
        <end position="323"/>
    </location>
</feature>
<reference evidence="9" key="1">
    <citation type="journal article" date="2019" name="Int. J. Syst. Evol. Microbiol.">
        <title>The Global Catalogue of Microorganisms (GCM) 10K type strain sequencing project: providing services to taxonomists for standard genome sequencing and annotation.</title>
        <authorList>
            <consortium name="The Broad Institute Genomics Platform"/>
            <consortium name="The Broad Institute Genome Sequencing Center for Infectious Disease"/>
            <person name="Wu L."/>
            <person name="Ma J."/>
        </authorList>
    </citation>
    <scope>NUCLEOTIDE SEQUENCE [LARGE SCALE GENOMIC DNA]</scope>
    <source>
        <strain evidence="9">JCM 18127</strain>
    </source>
</reference>
<dbReference type="PANTHER" id="PTHR30237:SF2">
    <property type="entry name" value="MUREIN TETRAPEPTIDE CARBOXYPEPTIDASE"/>
    <property type="match status" value="1"/>
</dbReference>
<dbReference type="Pfam" id="PF02016">
    <property type="entry name" value="Peptidase_S66"/>
    <property type="match status" value="1"/>
</dbReference>
<comment type="caution">
    <text evidence="8">The sequence shown here is derived from an EMBL/GenBank/DDBJ whole genome shotgun (WGS) entry which is preliminary data.</text>
</comment>
<keyword evidence="2" id="KW-0121">Carboxypeptidase</keyword>
<dbReference type="InterPro" id="IPR003507">
    <property type="entry name" value="S66_fam"/>
</dbReference>
<evidence type="ECO:0000313" key="8">
    <source>
        <dbReference type="EMBL" id="GAA4681557.1"/>
    </source>
</evidence>
<keyword evidence="3" id="KW-0645">Protease</keyword>
<dbReference type="Gene3D" id="3.40.50.10740">
    <property type="entry name" value="Class I glutamine amidotransferase-like"/>
    <property type="match status" value="1"/>
</dbReference>
<keyword evidence="9" id="KW-1185">Reference proteome</keyword>
<keyword evidence="5" id="KW-0720">Serine protease</keyword>
<feature type="domain" description="LD-carboxypeptidase N-terminal" evidence="6">
    <location>
        <begin position="15"/>
        <end position="134"/>
    </location>
</feature>
<dbReference type="RefSeq" id="WP_345265002.1">
    <property type="nucleotide sequence ID" value="NZ_BAABIM010000002.1"/>
</dbReference>
<dbReference type="SUPFAM" id="SSF52317">
    <property type="entry name" value="Class I glutamine amidotransferase-like"/>
    <property type="match status" value="1"/>
</dbReference>
<dbReference type="CDD" id="cd07062">
    <property type="entry name" value="Peptidase_S66_mccF_like"/>
    <property type="match status" value="1"/>
</dbReference>
<gene>
    <name evidence="8" type="ORF">GCM10023226_18420</name>
</gene>
<dbReference type="InterPro" id="IPR040921">
    <property type="entry name" value="Peptidase_S66C"/>
</dbReference>
<dbReference type="EMBL" id="BAABIM010000002">
    <property type="protein sequence ID" value="GAA4681557.1"/>
    <property type="molecule type" value="Genomic_DNA"/>
</dbReference>
<dbReference type="Pfam" id="PF17676">
    <property type="entry name" value="Peptidase_S66C"/>
    <property type="match status" value="1"/>
</dbReference>
<dbReference type="Proteomes" id="UP001500621">
    <property type="component" value="Unassembled WGS sequence"/>
</dbReference>
<evidence type="ECO:0000256" key="5">
    <source>
        <dbReference type="ARBA" id="ARBA00022825"/>
    </source>
</evidence>